<evidence type="ECO:0000313" key="2">
    <source>
        <dbReference type="Proteomes" id="UP000634004"/>
    </source>
</evidence>
<dbReference type="EMBL" id="BMZH01000001">
    <property type="protein sequence ID" value="GHA84070.1"/>
    <property type="molecule type" value="Genomic_DNA"/>
</dbReference>
<dbReference type="AlphaFoldDB" id="A0A8J3G1A7"/>
<reference evidence="1" key="2">
    <citation type="submission" date="2020-09" db="EMBL/GenBank/DDBJ databases">
        <authorList>
            <person name="Sun Q."/>
            <person name="Kim S."/>
        </authorList>
    </citation>
    <scope>NUCLEOTIDE SEQUENCE</scope>
    <source>
        <strain evidence="1">KCTC 32513</strain>
    </source>
</reference>
<sequence>MARRPTISEDMREQLSKLNRNDIKAIARLPTLETDDPEFGQLFMRNPGAALAAKGLELDPKEIVSIQEKIDKLSDIRAGGIDKVETEVGIKVKVKF</sequence>
<reference evidence="1" key="1">
    <citation type="journal article" date="2014" name="Int. J. Syst. Evol. Microbiol.">
        <title>Complete genome sequence of Corynebacterium casei LMG S-19264T (=DSM 44701T), isolated from a smear-ripened cheese.</title>
        <authorList>
            <consortium name="US DOE Joint Genome Institute (JGI-PGF)"/>
            <person name="Walter F."/>
            <person name="Albersmeier A."/>
            <person name="Kalinowski J."/>
            <person name="Ruckert C."/>
        </authorList>
    </citation>
    <scope>NUCLEOTIDE SEQUENCE</scope>
    <source>
        <strain evidence="1">KCTC 32513</strain>
    </source>
</reference>
<dbReference type="RefSeq" id="WP_189494927.1">
    <property type="nucleotide sequence ID" value="NZ_BMZH01000001.1"/>
</dbReference>
<gene>
    <name evidence="1" type="ORF">GCM10009069_04320</name>
</gene>
<comment type="caution">
    <text evidence="1">The sequence shown here is derived from an EMBL/GenBank/DDBJ whole genome shotgun (WGS) entry which is preliminary data.</text>
</comment>
<evidence type="ECO:0000313" key="1">
    <source>
        <dbReference type="EMBL" id="GHA84070.1"/>
    </source>
</evidence>
<keyword evidence="2" id="KW-1185">Reference proteome</keyword>
<accession>A0A8J3G1A7</accession>
<dbReference type="Proteomes" id="UP000634004">
    <property type="component" value="Unassembled WGS sequence"/>
</dbReference>
<organism evidence="1 2">
    <name type="scientific">Algimonas arctica</name>
    <dbReference type="NCBI Taxonomy" id="1479486"/>
    <lineage>
        <taxon>Bacteria</taxon>
        <taxon>Pseudomonadati</taxon>
        <taxon>Pseudomonadota</taxon>
        <taxon>Alphaproteobacteria</taxon>
        <taxon>Maricaulales</taxon>
        <taxon>Robiginitomaculaceae</taxon>
        <taxon>Algimonas</taxon>
    </lineage>
</organism>
<protein>
    <submittedName>
        <fullName evidence="1">Uncharacterized protein</fullName>
    </submittedName>
</protein>
<name>A0A8J3G1A7_9PROT</name>
<proteinExistence type="predicted"/>